<sequence>MSEGSPAVSSPLASSPVVKVTEPKVGRGFFGEDEEVWRESGSAKGDACAGDTSKGGGSNNHSSEVQFNWQSFMGACKGEGSNVHGDGTKGVVFFKAGKKSKRRRKGGARNLSGSFMDSPNISLESSDKGRPTKRNRAQLDEESDPFSIDRILAQMNKNSDTLSSSSCVPGVNLNIPLDSAGVPIGGVPMESTEIPSSLPETNQGGAGGSGSVEEGGEASCGSIDQEVRATIKMGVSVGMELGN</sequence>
<keyword evidence="3" id="KW-1185">Reference proteome</keyword>
<dbReference type="AlphaFoldDB" id="A0A9K3P264"/>
<feature type="compositionally biased region" description="Polar residues" evidence="1">
    <location>
        <begin position="193"/>
        <end position="203"/>
    </location>
</feature>
<feature type="region of interest" description="Disordered" evidence="1">
    <location>
        <begin position="1"/>
        <end position="64"/>
    </location>
</feature>
<feature type="region of interest" description="Disordered" evidence="1">
    <location>
        <begin position="190"/>
        <end position="224"/>
    </location>
</feature>
<name>A0A9K3P264_HELAN</name>
<dbReference type="EMBL" id="MNCJ02000316">
    <property type="protein sequence ID" value="KAF5821947.1"/>
    <property type="molecule type" value="Genomic_DNA"/>
</dbReference>
<organism evidence="2 3">
    <name type="scientific">Helianthus annuus</name>
    <name type="common">Common sunflower</name>
    <dbReference type="NCBI Taxonomy" id="4232"/>
    <lineage>
        <taxon>Eukaryota</taxon>
        <taxon>Viridiplantae</taxon>
        <taxon>Streptophyta</taxon>
        <taxon>Embryophyta</taxon>
        <taxon>Tracheophyta</taxon>
        <taxon>Spermatophyta</taxon>
        <taxon>Magnoliopsida</taxon>
        <taxon>eudicotyledons</taxon>
        <taxon>Gunneridae</taxon>
        <taxon>Pentapetalae</taxon>
        <taxon>asterids</taxon>
        <taxon>campanulids</taxon>
        <taxon>Asterales</taxon>
        <taxon>Asteraceae</taxon>
        <taxon>Asteroideae</taxon>
        <taxon>Heliantheae alliance</taxon>
        <taxon>Heliantheae</taxon>
        <taxon>Helianthus</taxon>
    </lineage>
</organism>
<gene>
    <name evidence="2" type="ORF">HanXRQr2_Chr01g0020771</name>
</gene>
<dbReference type="Proteomes" id="UP000215914">
    <property type="component" value="Unassembled WGS sequence"/>
</dbReference>
<comment type="caution">
    <text evidence="2">The sequence shown here is derived from an EMBL/GenBank/DDBJ whole genome shotgun (WGS) entry which is preliminary data.</text>
</comment>
<evidence type="ECO:0000256" key="1">
    <source>
        <dbReference type="SAM" id="MobiDB-lite"/>
    </source>
</evidence>
<feature type="compositionally biased region" description="Polar residues" evidence="1">
    <location>
        <begin position="111"/>
        <end position="124"/>
    </location>
</feature>
<proteinExistence type="predicted"/>
<feature type="compositionally biased region" description="Basic residues" evidence="1">
    <location>
        <begin position="97"/>
        <end position="107"/>
    </location>
</feature>
<feature type="compositionally biased region" description="Low complexity" evidence="1">
    <location>
        <begin position="1"/>
        <end position="18"/>
    </location>
</feature>
<protein>
    <submittedName>
        <fullName evidence="2">Uncharacterized protein</fullName>
    </submittedName>
</protein>
<evidence type="ECO:0000313" key="2">
    <source>
        <dbReference type="EMBL" id="KAF5821947.1"/>
    </source>
</evidence>
<reference evidence="2" key="1">
    <citation type="journal article" date="2017" name="Nature">
        <title>The sunflower genome provides insights into oil metabolism, flowering and Asterid evolution.</title>
        <authorList>
            <person name="Badouin H."/>
            <person name="Gouzy J."/>
            <person name="Grassa C.J."/>
            <person name="Murat F."/>
            <person name="Staton S.E."/>
            <person name="Cottret L."/>
            <person name="Lelandais-Briere C."/>
            <person name="Owens G.L."/>
            <person name="Carrere S."/>
            <person name="Mayjonade B."/>
            <person name="Legrand L."/>
            <person name="Gill N."/>
            <person name="Kane N.C."/>
            <person name="Bowers J.E."/>
            <person name="Hubner S."/>
            <person name="Bellec A."/>
            <person name="Berard A."/>
            <person name="Berges H."/>
            <person name="Blanchet N."/>
            <person name="Boniface M.C."/>
            <person name="Brunel D."/>
            <person name="Catrice O."/>
            <person name="Chaidir N."/>
            <person name="Claudel C."/>
            <person name="Donnadieu C."/>
            <person name="Faraut T."/>
            <person name="Fievet G."/>
            <person name="Helmstetter N."/>
            <person name="King M."/>
            <person name="Knapp S.J."/>
            <person name="Lai Z."/>
            <person name="Le Paslier M.C."/>
            <person name="Lippi Y."/>
            <person name="Lorenzon L."/>
            <person name="Mandel J.R."/>
            <person name="Marage G."/>
            <person name="Marchand G."/>
            <person name="Marquand E."/>
            <person name="Bret-Mestries E."/>
            <person name="Morien E."/>
            <person name="Nambeesan S."/>
            <person name="Nguyen T."/>
            <person name="Pegot-Espagnet P."/>
            <person name="Pouilly N."/>
            <person name="Raftis F."/>
            <person name="Sallet E."/>
            <person name="Schiex T."/>
            <person name="Thomas J."/>
            <person name="Vandecasteele C."/>
            <person name="Vares D."/>
            <person name="Vear F."/>
            <person name="Vautrin S."/>
            <person name="Crespi M."/>
            <person name="Mangin B."/>
            <person name="Burke J.M."/>
            <person name="Salse J."/>
            <person name="Munos S."/>
            <person name="Vincourt P."/>
            <person name="Rieseberg L.H."/>
            <person name="Langlade N.B."/>
        </authorList>
    </citation>
    <scope>NUCLEOTIDE SEQUENCE</scope>
    <source>
        <tissue evidence="2">Leaves</tissue>
    </source>
</reference>
<dbReference type="Gramene" id="mRNA:HanXRQr2_Chr01g0020771">
    <property type="protein sequence ID" value="CDS:HanXRQr2_Chr01g0020771.1"/>
    <property type="gene ID" value="HanXRQr2_Chr01g0020771"/>
</dbReference>
<feature type="region of interest" description="Disordered" evidence="1">
    <location>
        <begin position="97"/>
        <end position="147"/>
    </location>
</feature>
<evidence type="ECO:0000313" key="3">
    <source>
        <dbReference type="Proteomes" id="UP000215914"/>
    </source>
</evidence>
<reference evidence="2" key="2">
    <citation type="submission" date="2020-06" db="EMBL/GenBank/DDBJ databases">
        <title>Helianthus annuus Genome sequencing and assembly Release 2.</title>
        <authorList>
            <person name="Gouzy J."/>
            <person name="Langlade N."/>
            <person name="Munos S."/>
        </authorList>
    </citation>
    <scope>NUCLEOTIDE SEQUENCE</scope>
    <source>
        <tissue evidence="2">Leaves</tissue>
    </source>
</reference>
<accession>A0A9K3P264</accession>